<evidence type="ECO:0000313" key="8">
    <source>
        <dbReference type="Proteomes" id="UP000316429"/>
    </source>
</evidence>
<dbReference type="GO" id="GO:0015833">
    <property type="term" value="P:peptide transport"/>
    <property type="evidence" value="ECO:0007669"/>
    <property type="project" value="InterPro"/>
</dbReference>
<dbReference type="InterPro" id="IPR017871">
    <property type="entry name" value="ABC_transporter-like_CS"/>
</dbReference>
<dbReference type="CDD" id="cd03257">
    <property type="entry name" value="ABC_NikE_OppD_transporters"/>
    <property type="match status" value="1"/>
</dbReference>
<proteinExistence type="inferred from homology"/>
<evidence type="ECO:0000256" key="3">
    <source>
        <dbReference type="ARBA" id="ARBA00022448"/>
    </source>
</evidence>
<protein>
    <submittedName>
        <fullName evidence="7">ABC transporter ATP-binding protein</fullName>
    </submittedName>
</protein>
<accession>A0A504UGY6</accession>
<dbReference type="EMBL" id="VFYP01000008">
    <property type="protein sequence ID" value="TPP04263.1"/>
    <property type="molecule type" value="Genomic_DNA"/>
</dbReference>
<name>A0A504UGY6_9HYPH</name>
<keyword evidence="8" id="KW-1185">Reference proteome</keyword>
<reference evidence="7 8" key="1">
    <citation type="submission" date="2019-06" db="EMBL/GenBank/DDBJ databases">
        <title>Rhizobium sp. CL12 isolated from roots of soybean.</title>
        <authorList>
            <person name="Wang C."/>
        </authorList>
    </citation>
    <scope>NUCLEOTIDE SEQUENCE [LARGE SCALE GENOMIC DNA]</scope>
    <source>
        <strain evidence="7 8">CL12</strain>
    </source>
</reference>
<dbReference type="InterPro" id="IPR013563">
    <property type="entry name" value="Oligopep_ABC_C"/>
</dbReference>
<evidence type="ECO:0000256" key="2">
    <source>
        <dbReference type="ARBA" id="ARBA00005417"/>
    </source>
</evidence>
<comment type="caution">
    <text evidence="7">The sequence shown here is derived from an EMBL/GenBank/DDBJ whole genome shotgun (WGS) entry which is preliminary data.</text>
</comment>
<dbReference type="InterPro" id="IPR050319">
    <property type="entry name" value="ABC_transp_ATP-bind"/>
</dbReference>
<dbReference type="PROSITE" id="PS00211">
    <property type="entry name" value="ABC_TRANSPORTER_1"/>
    <property type="match status" value="1"/>
</dbReference>
<dbReference type="SUPFAM" id="SSF52540">
    <property type="entry name" value="P-loop containing nucleoside triphosphate hydrolases"/>
    <property type="match status" value="1"/>
</dbReference>
<evidence type="ECO:0000313" key="7">
    <source>
        <dbReference type="EMBL" id="TPP04263.1"/>
    </source>
</evidence>
<dbReference type="PANTHER" id="PTHR43776:SF7">
    <property type="entry name" value="D,D-DIPEPTIDE TRANSPORT ATP-BINDING PROTEIN DDPF-RELATED"/>
    <property type="match status" value="1"/>
</dbReference>
<dbReference type="PROSITE" id="PS50893">
    <property type="entry name" value="ABC_TRANSPORTER_2"/>
    <property type="match status" value="1"/>
</dbReference>
<dbReference type="Pfam" id="PF08352">
    <property type="entry name" value="oligo_HPY"/>
    <property type="match status" value="1"/>
</dbReference>
<dbReference type="GO" id="GO:0005886">
    <property type="term" value="C:plasma membrane"/>
    <property type="evidence" value="ECO:0007669"/>
    <property type="project" value="UniProtKB-SubCell"/>
</dbReference>
<evidence type="ECO:0000259" key="6">
    <source>
        <dbReference type="PROSITE" id="PS50893"/>
    </source>
</evidence>
<dbReference type="OrthoDB" id="9802264at2"/>
<keyword evidence="4" id="KW-0547">Nucleotide-binding</keyword>
<dbReference type="GO" id="GO:0016887">
    <property type="term" value="F:ATP hydrolysis activity"/>
    <property type="evidence" value="ECO:0007669"/>
    <property type="project" value="InterPro"/>
</dbReference>
<evidence type="ECO:0000256" key="1">
    <source>
        <dbReference type="ARBA" id="ARBA00004417"/>
    </source>
</evidence>
<dbReference type="Pfam" id="PF00005">
    <property type="entry name" value="ABC_tran"/>
    <property type="match status" value="1"/>
</dbReference>
<sequence>MTEPLLSVRGLTKRFATGGGWFARPREMTAVNKVDLTLERGEVVGIVGESGCGKSTLARLIMRLIEATEGEVALDGISLNNLNRRDLQAARQRMAMVFQDPYSSLDPRFTIAQSIAEPFVVQSRPVSRDDIATILESVSLPASSAERYPHQLSGGQRQRVGIARALALKPDLIILDEPTASLDVSVQTQIVELLASLRDRLGLTYLFISHDLGLVRYFCDRIIVMYLGSVVEVLPDTRTAPRHPYTRALMDSSFVPDPACRKTIVPLSGEIPSPFNLPSGCAFSARCSRATDACRSEPPRLEQHDGHAVACIHPL</sequence>
<dbReference type="RefSeq" id="WP_140832367.1">
    <property type="nucleotide sequence ID" value="NZ_VFYP01000008.1"/>
</dbReference>
<evidence type="ECO:0000256" key="4">
    <source>
        <dbReference type="ARBA" id="ARBA00022741"/>
    </source>
</evidence>
<keyword evidence="5 7" id="KW-0067">ATP-binding</keyword>
<dbReference type="InterPro" id="IPR003593">
    <property type="entry name" value="AAA+_ATPase"/>
</dbReference>
<dbReference type="GO" id="GO:0055085">
    <property type="term" value="P:transmembrane transport"/>
    <property type="evidence" value="ECO:0007669"/>
    <property type="project" value="UniProtKB-ARBA"/>
</dbReference>
<dbReference type="Proteomes" id="UP000316429">
    <property type="component" value="Unassembled WGS sequence"/>
</dbReference>
<gene>
    <name evidence="7" type="ORF">FJQ55_22680</name>
</gene>
<dbReference type="FunFam" id="3.40.50.300:FF:000016">
    <property type="entry name" value="Oligopeptide ABC transporter ATP-binding component"/>
    <property type="match status" value="1"/>
</dbReference>
<dbReference type="InterPro" id="IPR027417">
    <property type="entry name" value="P-loop_NTPase"/>
</dbReference>
<comment type="similarity">
    <text evidence="2">Belongs to the ABC transporter superfamily.</text>
</comment>
<comment type="subcellular location">
    <subcellularLocation>
        <location evidence="1">Cell inner membrane</location>
        <topology evidence="1">Peripheral membrane protein</topology>
    </subcellularLocation>
</comment>
<dbReference type="GO" id="GO:0005524">
    <property type="term" value="F:ATP binding"/>
    <property type="evidence" value="ECO:0007669"/>
    <property type="project" value="UniProtKB-KW"/>
</dbReference>
<dbReference type="PANTHER" id="PTHR43776">
    <property type="entry name" value="TRANSPORT ATP-BINDING PROTEIN"/>
    <property type="match status" value="1"/>
</dbReference>
<feature type="domain" description="ABC transporter" evidence="6">
    <location>
        <begin position="6"/>
        <end position="252"/>
    </location>
</feature>
<dbReference type="InterPro" id="IPR003439">
    <property type="entry name" value="ABC_transporter-like_ATP-bd"/>
</dbReference>
<evidence type="ECO:0000256" key="5">
    <source>
        <dbReference type="ARBA" id="ARBA00022840"/>
    </source>
</evidence>
<dbReference type="AlphaFoldDB" id="A0A504UGY6"/>
<dbReference type="SMART" id="SM00382">
    <property type="entry name" value="AAA"/>
    <property type="match status" value="1"/>
</dbReference>
<organism evidence="7 8">
    <name type="scientific">Rhizobium glycinendophyticum</name>
    <dbReference type="NCBI Taxonomy" id="2589807"/>
    <lineage>
        <taxon>Bacteria</taxon>
        <taxon>Pseudomonadati</taxon>
        <taxon>Pseudomonadota</taxon>
        <taxon>Alphaproteobacteria</taxon>
        <taxon>Hyphomicrobiales</taxon>
        <taxon>Rhizobiaceae</taxon>
        <taxon>Rhizobium/Agrobacterium group</taxon>
        <taxon>Rhizobium</taxon>
    </lineage>
</organism>
<dbReference type="NCBIfam" id="TIGR01727">
    <property type="entry name" value="oligo_HPY"/>
    <property type="match status" value="1"/>
</dbReference>
<keyword evidence="3" id="KW-0813">Transport</keyword>
<dbReference type="Gene3D" id="3.40.50.300">
    <property type="entry name" value="P-loop containing nucleotide triphosphate hydrolases"/>
    <property type="match status" value="1"/>
</dbReference>